<keyword evidence="6" id="KW-0460">Magnesium</keyword>
<dbReference type="PANTHER" id="PTHR33653">
    <property type="entry name" value="RIBONUCLEASE VAPC2"/>
    <property type="match status" value="1"/>
</dbReference>
<dbReference type="EMBL" id="SIXI01000030">
    <property type="protein sequence ID" value="TBO27292.1"/>
    <property type="molecule type" value="Genomic_DNA"/>
</dbReference>
<dbReference type="GO" id="GO:0046872">
    <property type="term" value="F:metal ion binding"/>
    <property type="evidence" value="ECO:0007669"/>
    <property type="project" value="UniProtKB-KW"/>
</dbReference>
<comment type="similarity">
    <text evidence="7">Belongs to the PINc/VapC protein family.</text>
</comment>
<comment type="caution">
    <text evidence="9">The sequence shown here is derived from an EMBL/GenBank/DDBJ whole genome shotgun (WGS) entry which is preliminary data.</text>
</comment>
<reference evidence="9 10" key="1">
    <citation type="submission" date="2019-02" db="EMBL/GenBank/DDBJ databases">
        <title>Aquabacterium sp. strain KMB7.</title>
        <authorList>
            <person name="Chen W.-M."/>
        </authorList>
    </citation>
    <scope>NUCLEOTIDE SEQUENCE [LARGE SCALE GENOMIC DNA]</scope>
    <source>
        <strain evidence="9 10">KMB7</strain>
    </source>
</reference>
<feature type="domain" description="PIN" evidence="8">
    <location>
        <begin position="6"/>
        <end position="120"/>
    </location>
</feature>
<evidence type="ECO:0000256" key="4">
    <source>
        <dbReference type="ARBA" id="ARBA00022723"/>
    </source>
</evidence>
<keyword evidence="3" id="KW-0540">Nuclease</keyword>
<protein>
    <submittedName>
        <fullName evidence="9">Type II toxin-antitoxin system VapC family toxin</fullName>
    </submittedName>
</protein>
<dbReference type="InterPro" id="IPR002716">
    <property type="entry name" value="PIN_dom"/>
</dbReference>
<dbReference type="Gene3D" id="3.40.50.1010">
    <property type="entry name" value="5'-nuclease"/>
    <property type="match status" value="1"/>
</dbReference>
<keyword evidence="2" id="KW-1277">Toxin-antitoxin system</keyword>
<name>A0A4Q9GV58_9BURK</name>
<proteinExistence type="inferred from homology"/>
<dbReference type="AlphaFoldDB" id="A0A4Q9GV58"/>
<dbReference type="Pfam" id="PF01850">
    <property type="entry name" value="PIN"/>
    <property type="match status" value="1"/>
</dbReference>
<evidence type="ECO:0000256" key="1">
    <source>
        <dbReference type="ARBA" id="ARBA00001946"/>
    </source>
</evidence>
<evidence type="ECO:0000256" key="7">
    <source>
        <dbReference type="ARBA" id="ARBA00038093"/>
    </source>
</evidence>
<organism evidence="9 10">
    <name type="scientific">Aquabacterium lacunae</name>
    <dbReference type="NCBI Taxonomy" id="2528630"/>
    <lineage>
        <taxon>Bacteria</taxon>
        <taxon>Pseudomonadati</taxon>
        <taxon>Pseudomonadota</taxon>
        <taxon>Betaproteobacteria</taxon>
        <taxon>Burkholderiales</taxon>
        <taxon>Aquabacterium</taxon>
    </lineage>
</organism>
<evidence type="ECO:0000256" key="2">
    <source>
        <dbReference type="ARBA" id="ARBA00022649"/>
    </source>
</evidence>
<evidence type="ECO:0000256" key="5">
    <source>
        <dbReference type="ARBA" id="ARBA00022801"/>
    </source>
</evidence>
<dbReference type="InterPro" id="IPR029060">
    <property type="entry name" value="PIN-like_dom_sf"/>
</dbReference>
<dbReference type="Proteomes" id="UP000292120">
    <property type="component" value="Unassembled WGS sequence"/>
</dbReference>
<keyword evidence="5" id="KW-0378">Hydrolase</keyword>
<dbReference type="OrthoDB" id="9804823at2"/>
<gene>
    <name evidence="9" type="ORF">EYS42_16880</name>
</gene>
<dbReference type="GO" id="GO:0004518">
    <property type="term" value="F:nuclease activity"/>
    <property type="evidence" value="ECO:0007669"/>
    <property type="project" value="UniProtKB-KW"/>
</dbReference>
<accession>A0A4Q9GV58</accession>
<evidence type="ECO:0000256" key="3">
    <source>
        <dbReference type="ARBA" id="ARBA00022722"/>
    </source>
</evidence>
<keyword evidence="10" id="KW-1185">Reference proteome</keyword>
<keyword evidence="4" id="KW-0479">Metal-binding</keyword>
<comment type="cofactor">
    <cofactor evidence="1">
        <name>Mg(2+)</name>
        <dbReference type="ChEBI" id="CHEBI:18420"/>
    </cofactor>
</comment>
<evidence type="ECO:0000259" key="8">
    <source>
        <dbReference type="Pfam" id="PF01850"/>
    </source>
</evidence>
<evidence type="ECO:0000313" key="9">
    <source>
        <dbReference type="EMBL" id="TBO27292.1"/>
    </source>
</evidence>
<dbReference type="GO" id="GO:0016787">
    <property type="term" value="F:hydrolase activity"/>
    <property type="evidence" value="ECO:0007669"/>
    <property type="project" value="UniProtKB-KW"/>
</dbReference>
<evidence type="ECO:0000256" key="6">
    <source>
        <dbReference type="ARBA" id="ARBA00022842"/>
    </source>
</evidence>
<sequence>MTRKFLLDTNVVSELRRQRPHGGVVAWLQSLDDAQLHLSAVTLGEIQAGIELTREQDPSKAHEIEGWLELVAGSYNVLPMDAATFRAWARLMHRKSDTLYEDAMIAATALVHGLTVATRNVSDFNALGLEVFNPFASA</sequence>
<dbReference type="PANTHER" id="PTHR33653:SF1">
    <property type="entry name" value="RIBONUCLEASE VAPC2"/>
    <property type="match status" value="1"/>
</dbReference>
<evidence type="ECO:0000313" key="10">
    <source>
        <dbReference type="Proteomes" id="UP000292120"/>
    </source>
</evidence>
<dbReference type="InterPro" id="IPR050556">
    <property type="entry name" value="Type_II_TA_system_RNase"/>
</dbReference>
<dbReference type="CDD" id="cd18746">
    <property type="entry name" value="PIN_VapC4-5_FitB-like"/>
    <property type="match status" value="1"/>
</dbReference>
<dbReference type="SUPFAM" id="SSF88723">
    <property type="entry name" value="PIN domain-like"/>
    <property type="match status" value="1"/>
</dbReference>